<dbReference type="SUPFAM" id="SSF141868">
    <property type="entry name" value="EAL domain-like"/>
    <property type="match status" value="1"/>
</dbReference>
<dbReference type="InterPro" id="IPR029787">
    <property type="entry name" value="Nucleotide_cyclase"/>
</dbReference>
<dbReference type="InterPro" id="IPR000160">
    <property type="entry name" value="GGDEF_dom"/>
</dbReference>
<dbReference type="PANTHER" id="PTHR33121:SF71">
    <property type="entry name" value="OXYGEN SENSOR PROTEIN DOSP"/>
    <property type="match status" value="1"/>
</dbReference>
<evidence type="ECO:0000313" key="4">
    <source>
        <dbReference type="EMBL" id="NSJ86084.1"/>
    </source>
</evidence>
<gene>
    <name evidence="4" type="ORF">G5A70_07825</name>
</gene>
<dbReference type="PROSITE" id="PS50883">
    <property type="entry name" value="EAL"/>
    <property type="match status" value="1"/>
</dbReference>
<dbReference type="Pfam" id="PF00990">
    <property type="entry name" value="GGDEF"/>
    <property type="match status" value="1"/>
</dbReference>
<dbReference type="PROSITE" id="PS50887">
    <property type="entry name" value="GGDEF"/>
    <property type="match status" value="1"/>
</dbReference>
<dbReference type="EMBL" id="JAAITA010000008">
    <property type="protein sequence ID" value="NSJ86084.1"/>
    <property type="molecule type" value="Genomic_DNA"/>
</dbReference>
<dbReference type="InterPro" id="IPR035919">
    <property type="entry name" value="EAL_sf"/>
</dbReference>
<evidence type="ECO:0000313" key="5">
    <source>
        <dbReference type="Proteomes" id="UP000822142"/>
    </source>
</evidence>
<dbReference type="Proteomes" id="UP000822142">
    <property type="component" value="Unassembled WGS sequence"/>
</dbReference>
<organism evidence="4 5">
    <name type="scientific">Blautia hansenii</name>
    <name type="common">Ruminococcus hansenii</name>
    <dbReference type="NCBI Taxonomy" id="1322"/>
    <lineage>
        <taxon>Bacteria</taxon>
        <taxon>Bacillati</taxon>
        <taxon>Bacillota</taxon>
        <taxon>Clostridia</taxon>
        <taxon>Lachnospirales</taxon>
        <taxon>Lachnospiraceae</taxon>
        <taxon>Blautia</taxon>
    </lineage>
</organism>
<proteinExistence type="predicted"/>
<reference evidence="4 5" key="1">
    <citation type="journal article" date="2020" name="Cell Host Microbe">
        <title>Functional and Genomic Variation between Human-Derived Isolates of Lachnospiraceae Reveals Inter- and Intra-Species Diversity.</title>
        <authorList>
            <person name="Sorbara M.T."/>
            <person name="Littmann E.R."/>
            <person name="Fontana E."/>
            <person name="Moody T.U."/>
            <person name="Kohout C.E."/>
            <person name="Gjonbalaj M."/>
            <person name="Eaton V."/>
            <person name="Seok R."/>
            <person name="Leiner I.M."/>
            <person name="Pamer E.G."/>
        </authorList>
    </citation>
    <scope>NUCLEOTIDE SEQUENCE [LARGE SCALE GENOMIC DNA]</scope>
    <source>
        <strain evidence="4 5">MSK.15.26</strain>
    </source>
</reference>
<accession>A0ABX2I6Z1</accession>
<evidence type="ECO:0000259" key="2">
    <source>
        <dbReference type="PROSITE" id="PS50883"/>
    </source>
</evidence>
<name>A0ABX2I6Z1_BLAHA</name>
<dbReference type="SUPFAM" id="SSF55073">
    <property type="entry name" value="Nucleotide cyclase"/>
    <property type="match status" value="1"/>
</dbReference>
<dbReference type="NCBIfam" id="TIGR00254">
    <property type="entry name" value="GGDEF"/>
    <property type="match status" value="1"/>
</dbReference>
<dbReference type="InterPro" id="IPR001633">
    <property type="entry name" value="EAL_dom"/>
</dbReference>
<protein>
    <submittedName>
        <fullName evidence="4">EAL domain-containing protein</fullName>
    </submittedName>
</protein>
<dbReference type="Gene3D" id="3.30.70.270">
    <property type="match status" value="1"/>
</dbReference>
<dbReference type="CDD" id="cd01948">
    <property type="entry name" value="EAL"/>
    <property type="match status" value="1"/>
</dbReference>
<dbReference type="SMART" id="SM00052">
    <property type="entry name" value="EAL"/>
    <property type="match status" value="1"/>
</dbReference>
<feature type="domain" description="EAL" evidence="2">
    <location>
        <begin position="261"/>
        <end position="516"/>
    </location>
</feature>
<dbReference type="InterPro" id="IPR050706">
    <property type="entry name" value="Cyclic-di-GMP_PDE-like"/>
</dbReference>
<keyword evidence="1" id="KW-1133">Transmembrane helix</keyword>
<feature type="domain" description="GGDEF" evidence="3">
    <location>
        <begin position="118"/>
        <end position="254"/>
    </location>
</feature>
<keyword evidence="5" id="KW-1185">Reference proteome</keyword>
<sequence>MKSYRKQRKGYVDRLSRARKKIKYYLWVLGILALGIIGYGLYGMLYMRKQEACIGKMTGVLAISFLVFGILFFLLFKSYNESGKRLEQLAFSDEITGGINKMEFAMRYQELCRKQKADQYALVFMDSVDFKQINETLGKQNGDKMLRYFYTVIEKFLDKEEYEFAARTEMDHFFLCLKEREPQKLQKRMEKIIREINSFQYTDLPRYRVKFRLGASFVKDNGTDITVIQDQTRAALKSQTAKEAGKCAFYNCEVAQKQQREREMNNRFVQALADEEFQVYLQPKVSLQQRKIKGAEALVRWDYPGRGILPLSEFIPLLENSGKIQALEKYIFERVCRWLKQREGEKKKLYPVSVNLSRSHFAREDFMEDFIRIADDYRVDKSLLKFEVTETLFLEHAHLSRVEEGIRIMHEQGFLCSLDDFGSGYSSFTMLKDFDIDVLKLDRSFFLDLHSEKARSIIACIQELAESLHIKTVAEGIETQEQLAYVNSMHCDVIQGFYFSRPLPLKEFETWADTFVFPDFEINMCGGVNPCS</sequence>
<feature type="transmembrane region" description="Helical" evidence="1">
    <location>
        <begin position="24"/>
        <end position="45"/>
    </location>
</feature>
<dbReference type="Gene3D" id="3.20.20.450">
    <property type="entry name" value="EAL domain"/>
    <property type="match status" value="1"/>
</dbReference>
<keyword evidence="1" id="KW-0472">Membrane</keyword>
<keyword evidence="1" id="KW-0812">Transmembrane</keyword>
<dbReference type="PANTHER" id="PTHR33121">
    <property type="entry name" value="CYCLIC DI-GMP PHOSPHODIESTERASE PDEF"/>
    <property type="match status" value="1"/>
</dbReference>
<dbReference type="InterPro" id="IPR043128">
    <property type="entry name" value="Rev_trsase/Diguanyl_cyclase"/>
</dbReference>
<comment type="caution">
    <text evidence="4">The sequence shown here is derived from an EMBL/GenBank/DDBJ whole genome shotgun (WGS) entry which is preliminary data.</text>
</comment>
<evidence type="ECO:0000256" key="1">
    <source>
        <dbReference type="SAM" id="Phobius"/>
    </source>
</evidence>
<dbReference type="Pfam" id="PF00563">
    <property type="entry name" value="EAL"/>
    <property type="match status" value="1"/>
</dbReference>
<dbReference type="RefSeq" id="WP_173749112.1">
    <property type="nucleotide sequence ID" value="NZ_JAAITA010000008.1"/>
</dbReference>
<feature type="transmembrane region" description="Helical" evidence="1">
    <location>
        <begin position="57"/>
        <end position="76"/>
    </location>
</feature>
<evidence type="ECO:0000259" key="3">
    <source>
        <dbReference type="PROSITE" id="PS50887"/>
    </source>
</evidence>
<dbReference type="SMART" id="SM00267">
    <property type="entry name" value="GGDEF"/>
    <property type="match status" value="1"/>
</dbReference>